<feature type="active site" description="Proton donor" evidence="4">
    <location>
        <position position="57"/>
    </location>
</feature>
<keyword evidence="2" id="KW-0521">NADP</keyword>
<dbReference type="EMBL" id="MLOK01000061">
    <property type="protein sequence ID" value="OIM20381.1"/>
    <property type="molecule type" value="Genomic_DNA"/>
</dbReference>
<feature type="domain" description="NADP-dependent oxidoreductase" evidence="7">
    <location>
        <begin position="23"/>
        <end position="273"/>
    </location>
</feature>
<dbReference type="InterPro" id="IPR036812">
    <property type="entry name" value="NAD(P)_OxRdtase_dom_sf"/>
</dbReference>
<proteinExistence type="inferred from homology"/>
<comment type="caution">
    <text evidence="8">The sequence shown here is derived from an EMBL/GenBank/DDBJ whole genome shotgun (WGS) entry which is preliminary data.</text>
</comment>
<dbReference type="OMA" id="MVNQIFL"/>
<comment type="similarity">
    <text evidence="1">Belongs to the aldo/keto reductase family.</text>
</comment>
<name>A0A6N3ZYL0_OENOE</name>
<evidence type="ECO:0000256" key="5">
    <source>
        <dbReference type="PIRSR" id="PIRSR000097-2"/>
    </source>
</evidence>
<dbReference type="SUPFAM" id="SSF51430">
    <property type="entry name" value="NAD(P)-linked oxidoreductase"/>
    <property type="match status" value="1"/>
</dbReference>
<dbReference type="FunFam" id="3.20.20.100:FF:000015">
    <property type="entry name" value="Oxidoreductase, aldo/keto reductase family"/>
    <property type="match status" value="1"/>
</dbReference>
<protein>
    <submittedName>
        <fullName evidence="8">2,5-diketo-D-gluconic acid reductase</fullName>
    </submittedName>
</protein>
<dbReference type="AlphaFoldDB" id="A0A6N3ZYL0"/>
<dbReference type="PIRSF" id="PIRSF000097">
    <property type="entry name" value="AKR"/>
    <property type="match status" value="1"/>
</dbReference>
<dbReference type="Gene3D" id="3.20.20.100">
    <property type="entry name" value="NADP-dependent oxidoreductase domain"/>
    <property type="match status" value="1"/>
</dbReference>
<dbReference type="RefSeq" id="WP_002823646.1">
    <property type="nucleotide sequence ID" value="NZ_CP014324.1"/>
</dbReference>
<dbReference type="CDD" id="cd19071">
    <property type="entry name" value="AKR_AKR1-5-like"/>
    <property type="match status" value="1"/>
</dbReference>
<organism evidence="8 9">
    <name type="scientific">Oenococcus oeni</name>
    <name type="common">Leuconostoc oenos</name>
    <dbReference type="NCBI Taxonomy" id="1247"/>
    <lineage>
        <taxon>Bacteria</taxon>
        <taxon>Bacillati</taxon>
        <taxon>Bacillota</taxon>
        <taxon>Bacilli</taxon>
        <taxon>Lactobacillales</taxon>
        <taxon>Lactobacillaceae</taxon>
        <taxon>Oenococcus</taxon>
    </lineage>
</organism>
<dbReference type="InterPro" id="IPR020471">
    <property type="entry name" value="AKR"/>
</dbReference>
<evidence type="ECO:0000256" key="2">
    <source>
        <dbReference type="ARBA" id="ARBA00022857"/>
    </source>
</evidence>
<dbReference type="GO" id="GO:0016616">
    <property type="term" value="F:oxidoreductase activity, acting on the CH-OH group of donors, NAD or NADP as acceptor"/>
    <property type="evidence" value="ECO:0007669"/>
    <property type="project" value="UniProtKB-ARBA"/>
</dbReference>
<accession>A0A6N3ZYL0</accession>
<evidence type="ECO:0000256" key="6">
    <source>
        <dbReference type="PIRSR" id="PIRSR000097-3"/>
    </source>
</evidence>
<dbReference type="Proteomes" id="UP000181728">
    <property type="component" value="Unassembled WGS sequence"/>
</dbReference>
<evidence type="ECO:0000256" key="3">
    <source>
        <dbReference type="ARBA" id="ARBA00023002"/>
    </source>
</evidence>
<feature type="site" description="Lowers pKa of active site Tyr" evidence="6">
    <location>
        <position position="82"/>
    </location>
</feature>
<dbReference type="PANTHER" id="PTHR43827">
    <property type="entry name" value="2,5-DIKETO-D-GLUCONIC ACID REDUCTASE"/>
    <property type="match status" value="1"/>
</dbReference>
<dbReference type="PRINTS" id="PR00069">
    <property type="entry name" value="ALDKETRDTASE"/>
</dbReference>
<evidence type="ECO:0000313" key="8">
    <source>
        <dbReference type="EMBL" id="OIM20381.1"/>
    </source>
</evidence>
<dbReference type="PROSITE" id="PS00062">
    <property type="entry name" value="ALDOKETO_REDUCTASE_2"/>
    <property type="match status" value="1"/>
</dbReference>
<dbReference type="Pfam" id="PF00248">
    <property type="entry name" value="Aldo_ket_red"/>
    <property type="match status" value="1"/>
</dbReference>
<evidence type="ECO:0000256" key="1">
    <source>
        <dbReference type="ARBA" id="ARBA00007905"/>
    </source>
</evidence>
<gene>
    <name evidence="8" type="ORF">ATX59_09345</name>
</gene>
<evidence type="ECO:0000259" key="7">
    <source>
        <dbReference type="Pfam" id="PF00248"/>
    </source>
</evidence>
<dbReference type="PROSITE" id="PS00798">
    <property type="entry name" value="ALDOKETO_REDUCTASE_1"/>
    <property type="match status" value="1"/>
</dbReference>
<feature type="binding site" evidence="5">
    <location>
        <position position="116"/>
    </location>
    <ligand>
        <name>substrate</name>
    </ligand>
</feature>
<sequence length="297" mass="34224">MEIKANKLTDTYTLNNNVQIPVIGFGTWQSADGEEAYNAVKWALEAGYRHIDTAAAYGNEESVGQAIKDSGVKREDLFVTTKLWNYQRDNYENSLRGFHDSITRLGLDYVDLYLIHWPEPIEYRDHWQSLNADSWRAMEKIYKDGKTRAIGVSNFREKHIDELMKTAEIAPMVNQIFLNPGDQEKDLVTYNKNHNILTEAYSPLGTGNLLDNPELKKLADKHGVDVAQILIRWNLEKGYLPLPKSTHQKYIESNKKVFSFQLDYDDHKTLDALDGQGKQHTDPHEHNFQKVVPFLNN</sequence>
<evidence type="ECO:0000313" key="9">
    <source>
        <dbReference type="Proteomes" id="UP000181728"/>
    </source>
</evidence>
<dbReference type="PANTHER" id="PTHR43827:SF3">
    <property type="entry name" value="NADP-DEPENDENT OXIDOREDUCTASE DOMAIN-CONTAINING PROTEIN"/>
    <property type="match status" value="1"/>
</dbReference>
<reference evidence="8 9" key="1">
    <citation type="journal article" date="2016" name="BMC Genomics">
        <title>Consensus pan-genome assembly of the specialised wine bacterium Oenococcus oeni.</title>
        <authorList>
            <person name="Sternes P.R."/>
            <person name="Borneman A.R."/>
        </authorList>
    </citation>
    <scope>NUCLEOTIDE SEQUENCE [LARGE SCALE GENOMIC DNA]</scope>
    <source>
        <strain evidence="8 9">AWRIB661</strain>
    </source>
</reference>
<evidence type="ECO:0000256" key="4">
    <source>
        <dbReference type="PIRSR" id="PIRSR000097-1"/>
    </source>
</evidence>
<dbReference type="InterPro" id="IPR018170">
    <property type="entry name" value="Aldo/ket_reductase_CS"/>
</dbReference>
<dbReference type="InterPro" id="IPR023210">
    <property type="entry name" value="NADP_OxRdtase_dom"/>
</dbReference>
<keyword evidence="3" id="KW-0560">Oxidoreductase</keyword>